<dbReference type="PANTHER" id="PTHR13316:SF0">
    <property type="entry name" value="ZINC FINGER CCHC DOMAIN-CONTAINING PROTEIN 8"/>
    <property type="match status" value="1"/>
</dbReference>
<name>A0A1Y1HHE8_KLENI</name>
<dbReference type="InterPro" id="IPR036875">
    <property type="entry name" value="Znf_CCHC_sf"/>
</dbReference>
<feature type="domain" description="CCHC-type" evidence="9">
    <location>
        <begin position="197"/>
        <end position="213"/>
    </location>
</feature>
<feature type="compositionally biased region" description="Low complexity" evidence="8">
    <location>
        <begin position="642"/>
        <end position="660"/>
    </location>
</feature>
<dbReference type="PROSITE" id="PS50158">
    <property type="entry name" value="ZF_CCHC"/>
    <property type="match status" value="1"/>
</dbReference>
<evidence type="ECO:0000313" key="11">
    <source>
        <dbReference type="Proteomes" id="UP000054558"/>
    </source>
</evidence>
<evidence type="ECO:0000256" key="7">
    <source>
        <dbReference type="PROSITE-ProRule" id="PRU00047"/>
    </source>
</evidence>
<dbReference type="Gene3D" id="4.10.60.10">
    <property type="entry name" value="Zinc finger, CCHC-type"/>
    <property type="match status" value="1"/>
</dbReference>
<dbReference type="InterPro" id="IPR001878">
    <property type="entry name" value="Znf_CCHC"/>
</dbReference>
<comment type="subcellular location">
    <subcellularLocation>
        <location evidence="1">Nucleus</location>
        <location evidence="1">Nucleoplasm</location>
    </subcellularLocation>
</comment>
<evidence type="ECO:0000256" key="4">
    <source>
        <dbReference type="ARBA" id="ARBA00022771"/>
    </source>
</evidence>
<feature type="region of interest" description="Disordered" evidence="8">
    <location>
        <begin position="158"/>
        <end position="181"/>
    </location>
</feature>
<dbReference type="STRING" id="105231.A0A1Y1HHE8"/>
<evidence type="ECO:0000256" key="2">
    <source>
        <dbReference type="ARBA" id="ARBA00007497"/>
    </source>
</evidence>
<evidence type="ECO:0000313" key="10">
    <source>
        <dbReference type="EMBL" id="GAQ77885.1"/>
    </source>
</evidence>
<dbReference type="OrthoDB" id="8026949at2759"/>
<keyword evidence="11" id="KW-1185">Reference proteome</keyword>
<dbReference type="GO" id="GO:0005654">
    <property type="term" value="C:nucleoplasm"/>
    <property type="evidence" value="ECO:0007669"/>
    <property type="project" value="UniProtKB-SubCell"/>
</dbReference>
<reference evidence="10 11" key="1">
    <citation type="journal article" date="2014" name="Nat. Commun.">
        <title>Klebsormidium flaccidum genome reveals primary factors for plant terrestrial adaptation.</title>
        <authorList>
            <person name="Hori K."/>
            <person name="Maruyama F."/>
            <person name="Fujisawa T."/>
            <person name="Togashi T."/>
            <person name="Yamamoto N."/>
            <person name="Seo M."/>
            <person name="Sato S."/>
            <person name="Yamada T."/>
            <person name="Mori H."/>
            <person name="Tajima N."/>
            <person name="Moriyama T."/>
            <person name="Ikeuchi M."/>
            <person name="Watanabe M."/>
            <person name="Wada H."/>
            <person name="Kobayashi K."/>
            <person name="Saito M."/>
            <person name="Masuda T."/>
            <person name="Sasaki-Sekimoto Y."/>
            <person name="Mashiguchi K."/>
            <person name="Awai K."/>
            <person name="Shimojima M."/>
            <person name="Masuda S."/>
            <person name="Iwai M."/>
            <person name="Nobusawa T."/>
            <person name="Narise T."/>
            <person name="Kondo S."/>
            <person name="Saito H."/>
            <person name="Sato R."/>
            <person name="Murakawa M."/>
            <person name="Ihara Y."/>
            <person name="Oshima-Yamada Y."/>
            <person name="Ohtaka K."/>
            <person name="Satoh M."/>
            <person name="Sonobe K."/>
            <person name="Ishii M."/>
            <person name="Ohtani R."/>
            <person name="Kanamori-Sato M."/>
            <person name="Honoki R."/>
            <person name="Miyazaki D."/>
            <person name="Mochizuki H."/>
            <person name="Umetsu J."/>
            <person name="Higashi K."/>
            <person name="Shibata D."/>
            <person name="Kamiya Y."/>
            <person name="Sato N."/>
            <person name="Nakamura Y."/>
            <person name="Tabata S."/>
            <person name="Ida S."/>
            <person name="Kurokawa K."/>
            <person name="Ohta H."/>
        </authorList>
    </citation>
    <scope>NUCLEOTIDE SEQUENCE [LARGE SCALE GENOMIC DNA]</scope>
    <source>
        <strain evidence="10 11">NIES-2285</strain>
    </source>
</reference>
<feature type="compositionally biased region" description="Pro residues" evidence="8">
    <location>
        <begin position="572"/>
        <end position="619"/>
    </location>
</feature>
<evidence type="ECO:0000256" key="1">
    <source>
        <dbReference type="ARBA" id="ARBA00004642"/>
    </source>
</evidence>
<dbReference type="GO" id="GO:0006396">
    <property type="term" value="P:RNA processing"/>
    <property type="evidence" value="ECO:0000318"/>
    <property type="project" value="GO_Central"/>
</dbReference>
<dbReference type="Pfam" id="PF04046">
    <property type="entry name" value="PSP"/>
    <property type="match status" value="1"/>
</dbReference>
<feature type="region of interest" description="Disordered" evidence="8">
    <location>
        <begin position="448"/>
        <end position="482"/>
    </location>
</feature>
<sequence length="671" mass="72916">MQMTAAALKEAICAASPIGDHAEANGLSSGQKRGREEGELESTDDATTVRLGAIRPAKRRRSAPVEITGSGPLVQVTYERLSRESKAKLTELLKYWAQWHAQNQPPSNTATESGTVVYFPPDDSSNSFFWVDKPRLPQESLSAEPEAFRKEFNIQYEQESEVPQYDRGTNAPLDSESERENGAGDGVYLWIEKDAPRCWNCGSYTHAARDCPKPRDQQAFNAARDEFQAMRGIRPGESSQRRYFEGGRYDDLKPGQLTGPLREALGIQPDDPPPWLHRMRELGYPPAYLATEDGSESASGIEVVGLDEGEDLGAPGTTAAEPAPSADVSTNRAADVSEKLPRELVAFPGVNAPIPEGADPRKWEDRRRAVQPPDWQVFRSWSEMDRGGSGVVVSEHVTQSTSVTVFGGEGAAMANYGWDYREGYVASPPGRQVAAPGAPLATRFSEANGRPVEIPGGRRRASRWDAHEAQPADVSRSWPGTSGLEGIIEQQRREERRGVVESAGYMAGGTNGLENGGVREVGGSAEEADMDLGADDFPPGYANEQQWRGGPAFAYQHGSAPQSGSAARYDQPLPPPSYSPSPPPPPSYTPSPPPPPKYSPPPLPPGYEAPRDVTPPPYPSYGSPQETFYTPQQHFVPGVQNQWQASQQARPSAPAAGAWGHTWSGFWPSKK</sequence>
<dbReference type="AlphaFoldDB" id="A0A1Y1HHE8"/>
<dbReference type="SMART" id="SM00581">
    <property type="entry name" value="PSP"/>
    <property type="match status" value="1"/>
</dbReference>
<evidence type="ECO:0000256" key="3">
    <source>
        <dbReference type="ARBA" id="ARBA00022723"/>
    </source>
</evidence>
<comment type="similarity">
    <text evidence="2">Belongs to the ZCCHC8 family.</text>
</comment>
<accession>A0A1Y1HHE8</accession>
<evidence type="ECO:0000259" key="9">
    <source>
        <dbReference type="PROSITE" id="PS50158"/>
    </source>
</evidence>
<keyword evidence="3" id="KW-0479">Metal-binding</keyword>
<feature type="region of interest" description="Disordered" evidence="8">
    <location>
        <begin position="308"/>
        <end position="331"/>
    </location>
</feature>
<feature type="compositionally biased region" description="Low complexity" evidence="8">
    <location>
        <begin position="313"/>
        <end position="326"/>
    </location>
</feature>
<dbReference type="PANTHER" id="PTHR13316">
    <property type="entry name" value="ZINC FINGER, CCHC DOMAIN CONTAINING 8"/>
    <property type="match status" value="1"/>
</dbReference>
<proteinExistence type="inferred from homology"/>
<dbReference type="GO" id="GO:0003723">
    <property type="term" value="F:RNA binding"/>
    <property type="evidence" value="ECO:0000318"/>
    <property type="project" value="GO_Central"/>
</dbReference>
<dbReference type="Proteomes" id="UP000054558">
    <property type="component" value="Unassembled WGS sequence"/>
</dbReference>
<dbReference type="SUPFAM" id="SSF57756">
    <property type="entry name" value="Retrovirus zinc finger-like domains"/>
    <property type="match status" value="1"/>
</dbReference>
<evidence type="ECO:0000256" key="5">
    <source>
        <dbReference type="ARBA" id="ARBA00022833"/>
    </source>
</evidence>
<evidence type="ECO:0000256" key="8">
    <source>
        <dbReference type="SAM" id="MobiDB-lite"/>
    </source>
</evidence>
<organism evidence="10 11">
    <name type="scientific">Klebsormidium nitens</name>
    <name type="common">Green alga</name>
    <name type="synonym">Ulothrix nitens</name>
    <dbReference type="NCBI Taxonomy" id="105231"/>
    <lineage>
        <taxon>Eukaryota</taxon>
        <taxon>Viridiplantae</taxon>
        <taxon>Streptophyta</taxon>
        <taxon>Klebsormidiophyceae</taxon>
        <taxon>Klebsormidiales</taxon>
        <taxon>Klebsormidiaceae</taxon>
        <taxon>Klebsormidium</taxon>
    </lineage>
</organism>
<dbReference type="InterPro" id="IPR006568">
    <property type="entry name" value="PSP_pro-rich"/>
</dbReference>
<feature type="region of interest" description="Disordered" evidence="8">
    <location>
        <begin position="552"/>
        <end position="671"/>
    </location>
</feature>
<keyword evidence="6" id="KW-0539">Nucleus</keyword>
<feature type="compositionally biased region" description="Polar residues" evidence="8">
    <location>
        <begin position="622"/>
        <end position="633"/>
    </location>
</feature>
<dbReference type="GO" id="GO:0071013">
    <property type="term" value="C:catalytic step 2 spliceosome"/>
    <property type="evidence" value="ECO:0000318"/>
    <property type="project" value="GO_Central"/>
</dbReference>
<gene>
    <name evidence="10" type="ORF">KFL_000050220</name>
</gene>
<dbReference type="InterPro" id="IPR052115">
    <property type="entry name" value="NEXT_complex_subunit_ZCCHC8"/>
</dbReference>
<keyword evidence="4 7" id="KW-0863">Zinc-finger</keyword>
<dbReference type="EMBL" id="DF236954">
    <property type="protein sequence ID" value="GAQ77885.1"/>
    <property type="molecule type" value="Genomic_DNA"/>
</dbReference>
<evidence type="ECO:0000256" key="6">
    <source>
        <dbReference type="ARBA" id="ARBA00023242"/>
    </source>
</evidence>
<keyword evidence="5" id="KW-0862">Zinc</keyword>
<dbReference type="GO" id="GO:0008270">
    <property type="term" value="F:zinc ion binding"/>
    <property type="evidence" value="ECO:0007669"/>
    <property type="project" value="UniProtKB-KW"/>
</dbReference>
<feature type="region of interest" description="Disordered" evidence="8">
    <location>
        <begin position="19"/>
        <end position="65"/>
    </location>
</feature>
<dbReference type="SMART" id="SM00343">
    <property type="entry name" value="ZnF_C2HC"/>
    <property type="match status" value="1"/>
</dbReference>
<protein>
    <recommendedName>
        <fullName evidence="9">CCHC-type domain-containing protein</fullName>
    </recommendedName>
</protein>